<dbReference type="SUPFAM" id="SSF47413">
    <property type="entry name" value="lambda repressor-like DNA-binding domains"/>
    <property type="match status" value="1"/>
</dbReference>
<evidence type="ECO:0000259" key="1">
    <source>
        <dbReference type="PROSITE" id="PS50943"/>
    </source>
</evidence>
<gene>
    <name evidence="2" type="ORF">ET418_04215</name>
</gene>
<name>A0A5A9XQ59_9BACT</name>
<evidence type="ECO:0000313" key="3">
    <source>
        <dbReference type="Proteomes" id="UP000324298"/>
    </source>
</evidence>
<dbReference type="Pfam" id="PF01381">
    <property type="entry name" value="HTH_3"/>
    <property type="match status" value="1"/>
</dbReference>
<dbReference type="Proteomes" id="UP000324298">
    <property type="component" value="Unassembled WGS sequence"/>
</dbReference>
<accession>A0A5A9XQ59</accession>
<dbReference type="CDD" id="cd00093">
    <property type="entry name" value="HTH_XRE"/>
    <property type="match status" value="1"/>
</dbReference>
<reference evidence="2 3" key="1">
    <citation type="submission" date="2019-04" db="EMBL/GenBank/DDBJ databases">
        <title>Geobacter ruber sp. nov., ferric-reducing bacteria isolated from paddy soil.</title>
        <authorList>
            <person name="Xu Z."/>
            <person name="Masuda Y."/>
            <person name="Itoh H."/>
            <person name="Senoo K."/>
        </authorList>
    </citation>
    <scope>NUCLEOTIDE SEQUENCE [LARGE SCALE GENOMIC DNA]</scope>
    <source>
        <strain evidence="2 3">Red88</strain>
    </source>
</reference>
<dbReference type="GO" id="GO:0003677">
    <property type="term" value="F:DNA binding"/>
    <property type="evidence" value="ECO:0007669"/>
    <property type="project" value="InterPro"/>
</dbReference>
<dbReference type="AlphaFoldDB" id="A0A5A9XQ59"/>
<organism evidence="2 3">
    <name type="scientific">Oryzomonas rubra</name>
    <dbReference type="NCBI Taxonomy" id="2509454"/>
    <lineage>
        <taxon>Bacteria</taxon>
        <taxon>Pseudomonadati</taxon>
        <taxon>Thermodesulfobacteriota</taxon>
        <taxon>Desulfuromonadia</taxon>
        <taxon>Geobacterales</taxon>
        <taxon>Geobacteraceae</taxon>
        <taxon>Oryzomonas</taxon>
    </lineage>
</organism>
<feature type="domain" description="HTH cro/C1-type" evidence="1">
    <location>
        <begin position="62"/>
        <end position="116"/>
    </location>
</feature>
<dbReference type="InterPro" id="IPR001387">
    <property type="entry name" value="Cro/C1-type_HTH"/>
</dbReference>
<evidence type="ECO:0000313" key="2">
    <source>
        <dbReference type="EMBL" id="KAA0894169.1"/>
    </source>
</evidence>
<protein>
    <submittedName>
        <fullName evidence="2">XRE family transcriptional regulator</fullName>
    </submittedName>
</protein>
<dbReference type="InterPro" id="IPR010982">
    <property type="entry name" value="Lambda_DNA-bd_dom_sf"/>
</dbReference>
<proteinExistence type="predicted"/>
<dbReference type="EMBL" id="SRSD01000002">
    <property type="protein sequence ID" value="KAA0894169.1"/>
    <property type="molecule type" value="Genomic_DNA"/>
</dbReference>
<keyword evidence="3" id="KW-1185">Reference proteome</keyword>
<dbReference type="OrthoDB" id="9807711at2"/>
<dbReference type="SMART" id="SM00530">
    <property type="entry name" value="HTH_XRE"/>
    <property type="match status" value="1"/>
</dbReference>
<comment type="caution">
    <text evidence="2">The sequence shown here is derived from an EMBL/GenBank/DDBJ whole genome shotgun (WGS) entry which is preliminary data.</text>
</comment>
<dbReference type="PROSITE" id="PS50943">
    <property type="entry name" value="HTH_CROC1"/>
    <property type="match status" value="1"/>
</dbReference>
<sequence length="117" mass="13592">MLARTRKRPIEKMDAARFLGPPDKIMEVRRFAVSLGLSDLEDTIDYRDAFPEFSGKEPQIAVKAYRMREGLTQEELAKLAEIPRRHISDMENGRRPIGKENARKLAKVLNVDYRMFL</sequence>
<dbReference type="Gene3D" id="1.10.260.40">
    <property type="entry name" value="lambda repressor-like DNA-binding domains"/>
    <property type="match status" value="1"/>
</dbReference>